<accession>A0ABT7STJ2</accession>
<keyword evidence="3" id="KW-1185">Reference proteome</keyword>
<name>A0ABT7STJ2_9ALTE</name>
<protein>
    <recommendedName>
        <fullName evidence="4">Glycine zipper 2TM domain-containing protein</fullName>
    </recommendedName>
</protein>
<evidence type="ECO:0000313" key="2">
    <source>
        <dbReference type="EMBL" id="MDM7859511.1"/>
    </source>
</evidence>
<dbReference type="Proteomes" id="UP001234343">
    <property type="component" value="Unassembled WGS sequence"/>
</dbReference>
<dbReference type="RefSeq" id="WP_289363539.1">
    <property type="nucleotide sequence ID" value="NZ_JAUCBP010000002.1"/>
</dbReference>
<organism evidence="2 3">
    <name type="scientific">Alteromonas arenosi</name>
    <dbReference type="NCBI Taxonomy" id="3055817"/>
    <lineage>
        <taxon>Bacteria</taxon>
        <taxon>Pseudomonadati</taxon>
        <taxon>Pseudomonadota</taxon>
        <taxon>Gammaproteobacteria</taxon>
        <taxon>Alteromonadales</taxon>
        <taxon>Alteromonadaceae</taxon>
        <taxon>Alteromonas/Salinimonas group</taxon>
        <taxon>Alteromonas</taxon>
    </lineage>
</organism>
<reference evidence="2 3" key="1">
    <citation type="submission" date="2023-06" db="EMBL/GenBank/DDBJ databases">
        <title>Alteromonas sp. ASW11-36 isolated from intertidal sand.</title>
        <authorList>
            <person name="Li Y."/>
        </authorList>
    </citation>
    <scope>NUCLEOTIDE SEQUENCE [LARGE SCALE GENOMIC DNA]</scope>
    <source>
        <strain evidence="2 3">ASW11-36</strain>
    </source>
</reference>
<gene>
    <name evidence="2" type="ORF">QTP81_02685</name>
</gene>
<sequence>MQNNTLQLASIISILMLLSGCAHSGYYARQEANQFVTEFYAWVDDIETVRFDSNVEENMLIGATHGAVSWGYYDSHDALQGAIWGGLLAGLITAAIEGDNEGYEYQLSAVDGDYVTVLTDSRDAVLGDCVRVRVAEQVRIYPVAAEYCVSDVM</sequence>
<keyword evidence="1" id="KW-0732">Signal</keyword>
<evidence type="ECO:0000313" key="3">
    <source>
        <dbReference type="Proteomes" id="UP001234343"/>
    </source>
</evidence>
<proteinExistence type="predicted"/>
<comment type="caution">
    <text evidence="2">The sequence shown here is derived from an EMBL/GenBank/DDBJ whole genome shotgun (WGS) entry which is preliminary data.</text>
</comment>
<feature type="signal peptide" evidence="1">
    <location>
        <begin position="1"/>
        <end position="24"/>
    </location>
</feature>
<dbReference type="EMBL" id="JAUCBP010000002">
    <property type="protein sequence ID" value="MDM7859511.1"/>
    <property type="molecule type" value="Genomic_DNA"/>
</dbReference>
<evidence type="ECO:0000256" key="1">
    <source>
        <dbReference type="SAM" id="SignalP"/>
    </source>
</evidence>
<feature type="chain" id="PRO_5047020670" description="Glycine zipper 2TM domain-containing protein" evidence="1">
    <location>
        <begin position="25"/>
        <end position="153"/>
    </location>
</feature>
<evidence type="ECO:0008006" key="4">
    <source>
        <dbReference type="Google" id="ProtNLM"/>
    </source>
</evidence>